<dbReference type="PANTHER" id="PTHR45642">
    <property type="entry name" value="GDSL ESTERASE/LIPASE EXL3"/>
    <property type="match status" value="1"/>
</dbReference>
<organism evidence="3 4">
    <name type="scientific">Clitoria ternatea</name>
    <name type="common">Butterfly pea</name>
    <dbReference type="NCBI Taxonomy" id="43366"/>
    <lineage>
        <taxon>Eukaryota</taxon>
        <taxon>Viridiplantae</taxon>
        <taxon>Streptophyta</taxon>
        <taxon>Embryophyta</taxon>
        <taxon>Tracheophyta</taxon>
        <taxon>Spermatophyta</taxon>
        <taxon>Magnoliopsida</taxon>
        <taxon>eudicotyledons</taxon>
        <taxon>Gunneridae</taxon>
        <taxon>Pentapetalae</taxon>
        <taxon>rosids</taxon>
        <taxon>fabids</taxon>
        <taxon>Fabales</taxon>
        <taxon>Fabaceae</taxon>
        <taxon>Papilionoideae</taxon>
        <taxon>50 kb inversion clade</taxon>
        <taxon>NPAAA clade</taxon>
        <taxon>indigoferoid/millettioid clade</taxon>
        <taxon>Phaseoleae</taxon>
        <taxon>Clitoria</taxon>
    </lineage>
</organism>
<evidence type="ECO:0000256" key="1">
    <source>
        <dbReference type="ARBA" id="ARBA00008668"/>
    </source>
</evidence>
<reference evidence="3 4" key="1">
    <citation type="submission" date="2024-01" db="EMBL/GenBank/DDBJ databases">
        <title>The genomes of 5 underutilized Papilionoideae crops provide insights into root nodulation and disease resistance.</title>
        <authorList>
            <person name="Yuan L."/>
        </authorList>
    </citation>
    <scope>NUCLEOTIDE SEQUENCE [LARGE SCALE GENOMIC DNA]</scope>
    <source>
        <strain evidence="3">LY-2023</strain>
        <tissue evidence="3">Leaf</tissue>
    </source>
</reference>
<gene>
    <name evidence="3" type="ORF">RJT34_25838</name>
</gene>
<dbReference type="FunFam" id="3.40.50.1110:FF:000003">
    <property type="entry name" value="GDSL esterase/lipase APG"/>
    <property type="match status" value="1"/>
</dbReference>
<dbReference type="GO" id="GO:0016298">
    <property type="term" value="F:lipase activity"/>
    <property type="evidence" value="ECO:0007669"/>
    <property type="project" value="InterPro"/>
</dbReference>
<dbReference type="PROSITE" id="PS01098">
    <property type="entry name" value="LIPASE_GDSL_SER"/>
    <property type="match status" value="1"/>
</dbReference>
<comment type="similarity">
    <text evidence="1">Belongs to the 'GDSL' lipolytic enzyme family.</text>
</comment>
<dbReference type="Proteomes" id="UP001359559">
    <property type="component" value="Unassembled WGS sequence"/>
</dbReference>
<evidence type="ECO:0000313" key="4">
    <source>
        <dbReference type="Proteomes" id="UP001359559"/>
    </source>
</evidence>
<accession>A0AAN9FTA4</accession>
<feature type="chain" id="PRO_5042811658" evidence="2">
    <location>
        <begin position="24"/>
        <end position="344"/>
    </location>
</feature>
<dbReference type="InterPro" id="IPR050592">
    <property type="entry name" value="GDSL_lipolytic_enzyme"/>
</dbReference>
<comment type="caution">
    <text evidence="3">The sequence shown here is derived from an EMBL/GenBank/DDBJ whole genome shotgun (WGS) entry which is preliminary data.</text>
</comment>
<dbReference type="InterPro" id="IPR001087">
    <property type="entry name" value="GDSL"/>
</dbReference>
<protein>
    <submittedName>
        <fullName evidence="3">Uncharacterized protein</fullName>
    </submittedName>
</protein>
<dbReference type="AlphaFoldDB" id="A0AAN9FTA4"/>
<dbReference type="CDD" id="cd01837">
    <property type="entry name" value="SGNH_plant_lipase_like"/>
    <property type="match status" value="1"/>
</dbReference>
<keyword evidence="2" id="KW-0732">Signal</keyword>
<keyword evidence="4" id="KW-1185">Reference proteome</keyword>
<dbReference type="Pfam" id="PF00657">
    <property type="entry name" value="Lipase_GDSL"/>
    <property type="match status" value="1"/>
</dbReference>
<dbReference type="InterPro" id="IPR008265">
    <property type="entry name" value="Lipase_GDSL_AS"/>
</dbReference>
<dbReference type="EMBL" id="JAYKXN010000006">
    <property type="protein sequence ID" value="KAK7280771.1"/>
    <property type="molecule type" value="Genomic_DNA"/>
</dbReference>
<dbReference type="Gene3D" id="3.40.50.1110">
    <property type="entry name" value="SGNH hydrolase"/>
    <property type="match status" value="1"/>
</dbReference>
<sequence>MVKMMREIVVTIVLVFLANRVVAKANISALFAFGDSIFDAGNNNNLLTVSKCNFPPYGRDFPGRKPTGRWSNGKIPADLIAVALGIKQTVPAYLTQGLSIEDLVSGVSFASGGTGSDDTTANIQGVLKLSAQLRLFREYIRKVKRSVGKERVSKIISNSLYLFSSGNNDIAITYLPLKSLTPFPKYADLLVGWNIKFVRSLYKLGARKVWVLSTLPLGCLPGARTVGGGLLRDCAPLMNLAAQVFNAKLSAAIKSLRATHSDYDIKFVDVYNPLLNVIQNPSSAGFKHTATGCCGTGTVETGILCGKFTPSCSNTSSYVFWDSIHPTQRAYEFVVASILKTYHL</sequence>
<dbReference type="GO" id="GO:0005576">
    <property type="term" value="C:extracellular region"/>
    <property type="evidence" value="ECO:0007669"/>
    <property type="project" value="TreeGrafter"/>
</dbReference>
<dbReference type="GO" id="GO:0006629">
    <property type="term" value="P:lipid metabolic process"/>
    <property type="evidence" value="ECO:0007669"/>
    <property type="project" value="InterPro"/>
</dbReference>
<evidence type="ECO:0000256" key="2">
    <source>
        <dbReference type="SAM" id="SignalP"/>
    </source>
</evidence>
<dbReference type="PANTHER" id="PTHR45642:SF52">
    <property type="entry name" value="GDSL-LIKE LIPASE_ACYLHYDROLASE"/>
    <property type="match status" value="1"/>
</dbReference>
<name>A0AAN9FTA4_CLITE</name>
<dbReference type="SUPFAM" id="SSF52266">
    <property type="entry name" value="SGNH hydrolase"/>
    <property type="match status" value="1"/>
</dbReference>
<dbReference type="InterPro" id="IPR035669">
    <property type="entry name" value="SGNH_plant_lipase-like"/>
</dbReference>
<dbReference type="InterPro" id="IPR036514">
    <property type="entry name" value="SGNH_hydro_sf"/>
</dbReference>
<feature type="signal peptide" evidence="2">
    <location>
        <begin position="1"/>
        <end position="23"/>
    </location>
</feature>
<proteinExistence type="inferred from homology"/>
<evidence type="ECO:0000313" key="3">
    <source>
        <dbReference type="EMBL" id="KAK7280771.1"/>
    </source>
</evidence>